<proteinExistence type="predicted"/>
<evidence type="ECO:0000313" key="6">
    <source>
        <dbReference type="EMBL" id="QLY32078.1"/>
    </source>
</evidence>
<reference evidence="6 7" key="1">
    <citation type="submission" date="2020-07" db="EMBL/GenBank/DDBJ databases">
        <authorList>
            <person name="Zhuang K."/>
            <person name="Ran Y."/>
        </authorList>
    </citation>
    <scope>NUCLEOTIDE SEQUENCE [LARGE SCALE GENOMIC DNA]</scope>
    <source>
        <strain evidence="6 7">WCH-YHL-001</strain>
    </source>
</reference>
<dbReference type="RefSeq" id="WP_181583251.1">
    <property type="nucleotide sequence ID" value="NZ_CP059399.1"/>
</dbReference>
<keyword evidence="1" id="KW-0805">Transcription regulation</keyword>
<dbReference type="KEGG" id="nhu:H0264_07250"/>
<dbReference type="SUPFAM" id="SSF48498">
    <property type="entry name" value="Tetracyclin repressor-like, C-terminal domain"/>
    <property type="match status" value="1"/>
</dbReference>
<protein>
    <submittedName>
        <fullName evidence="6">TetR/AcrR family transcriptional regulator</fullName>
    </submittedName>
</protein>
<dbReference type="InterPro" id="IPR001647">
    <property type="entry name" value="HTH_TetR"/>
</dbReference>
<feature type="domain" description="HTH tetR-type" evidence="5">
    <location>
        <begin position="6"/>
        <end position="66"/>
    </location>
</feature>
<evidence type="ECO:0000259" key="5">
    <source>
        <dbReference type="PROSITE" id="PS50977"/>
    </source>
</evidence>
<dbReference type="PANTHER" id="PTHR47506:SF1">
    <property type="entry name" value="HTH-TYPE TRANSCRIPTIONAL REGULATOR YJDC"/>
    <property type="match status" value="1"/>
</dbReference>
<dbReference type="PRINTS" id="PR00455">
    <property type="entry name" value="HTHTETR"/>
</dbReference>
<dbReference type="GO" id="GO:0003677">
    <property type="term" value="F:DNA binding"/>
    <property type="evidence" value="ECO:0007669"/>
    <property type="project" value="UniProtKB-UniRule"/>
</dbReference>
<dbReference type="InterPro" id="IPR011075">
    <property type="entry name" value="TetR_C"/>
</dbReference>
<dbReference type="PANTHER" id="PTHR47506">
    <property type="entry name" value="TRANSCRIPTIONAL REGULATORY PROTEIN"/>
    <property type="match status" value="1"/>
</dbReference>
<keyword evidence="2 4" id="KW-0238">DNA-binding</keyword>
<dbReference type="PROSITE" id="PS50977">
    <property type="entry name" value="HTH_TETR_2"/>
    <property type="match status" value="1"/>
</dbReference>
<evidence type="ECO:0000256" key="1">
    <source>
        <dbReference type="ARBA" id="ARBA00023015"/>
    </source>
</evidence>
<gene>
    <name evidence="6" type="ORF">H0264_07250</name>
</gene>
<name>A0A7D6ZF42_9NOCA</name>
<evidence type="ECO:0000256" key="2">
    <source>
        <dbReference type="ARBA" id="ARBA00023125"/>
    </source>
</evidence>
<dbReference type="InterPro" id="IPR036271">
    <property type="entry name" value="Tet_transcr_reg_TetR-rel_C_sf"/>
</dbReference>
<dbReference type="Pfam" id="PF00440">
    <property type="entry name" value="TetR_N"/>
    <property type="match status" value="1"/>
</dbReference>
<dbReference type="Gene3D" id="1.10.357.10">
    <property type="entry name" value="Tetracycline Repressor, domain 2"/>
    <property type="match status" value="1"/>
</dbReference>
<evidence type="ECO:0000256" key="4">
    <source>
        <dbReference type="PROSITE-ProRule" id="PRU00335"/>
    </source>
</evidence>
<accession>A0A7D6ZF42</accession>
<dbReference type="Proteomes" id="UP000515512">
    <property type="component" value="Chromosome"/>
</dbReference>
<keyword evidence="3" id="KW-0804">Transcription</keyword>
<dbReference type="AlphaFoldDB" id="A0A7D6ZF42"/>
<dbReference type="InterPro" id="IPR009057">
    <property type="entry name" value="Homeodomain-like_sf"/>
</dbReference>
<dbReference type="Gene3D" id="1.10.10.60">
    <property type="entry name" value="Homeodomain-like"/>
    <property type="match status" value="1"/>
</dbReference>
<sequence>MGRPRNFETDEVVECAMDVFWTNGYGNTSPAQLAEATGVGKGSLYNTFGSKRQLFDLAMERYSRMGAERAEALLSRAGTTREAIRGFLLEMVDSDLAQPVRRGCLAVNTAVEMAGRDPEITRAVRNSAEPVVAGLTARIERGQREGDVSADIDPRAHAEFLMNTLAGLRVTARTQDAPVLHRIVDTAVSTL</sequence>
<evidence type="ECO:0000256" key="3">
    <source>
        <dbReference type="ARBA" id="ARBA00023163"/>
    </source>
</evidence>
<dbReference type="Pfam" id="PF16925">
    <property type="entry name" value="TetR_C_13"/>
    <property type="match status" value="1"/>
</dbReference>
<dbReference type="SUPFAM" id="SSF46689">
    <property type="entry name" value="Homeodomain-like"/>
    <property type="match status" value="1"/>
</dbReference>
<organism evidence="6 7">
    <name type="scientific">Nocardia huaxiensis</name>
    <dbReference type="NCBI Taxonomy" id="2755382"/>
    <lineage>
        <taxon>Bacteria</taxon>
        <taxon>Bacillati</taxon>
        <taxon>Actinomycetota</taxon>
        <taxon>Actinomycetes</taxon>
        <taxon>Mycobacteriales</taxon>
        <taxon>Nocardiaceae</taxon>
        <taxon>Nocardia</taxon>
    </lineage>
</organism>
<evidence type="ECO:0000313" key="7">
    <source>
        <dbReference type="Proteomes" id="UP000515512"/>
    </source>
</evidence>
<dbReference type="EMBL" id="CP059399">
    <property type="protein sequence ID" value="QLY32078.1"/>
    <property type="molecule type" value="Genomic_DNA"/>
</dbReference>
<feature type="DNA-binding region" description="H-T-H motif" evidence="4">
    <location>
        <begin position="29"/>
        <end position="48"/>
    </location>
</feature>
<keyword evidence="7" id="KW-1185">Reference proteome</keyword>